<dbReference type="Gene3D" id="3.40.190.10">
    <property type="entry name" value="Periplasmic binding protein-like II"/>
    <property type="match status" value="1"/>
</dbReference>
<dbReference type="Proteomes" id="UP000249936">
    <property type="component" value="Unassembled WGS sequence"/>
</dbReference>
<protein>
    <submittedName>
        <fullName evidence="1">DNA-binding transcriptional dual regulator</fullName>
    </submittedName>
</protein>
<dbReference type="GO" id="GO:0003677">
    <property type="term" value="F:DNA binding"/>
    <property type="evidence" value="ECO:0007669"/>
    <property type="project" value="UniProtKB-KW"/>
</dbReference>
<name>A0A2X1PNG1_HAEIF</name>
<evidence type="ECO:0000313" key="1">
    <source>
        <dbReference type="EMBL" id="SPX41484.1"/>
    </source>
</evidence>
<dbReference type="EMBL" id="UASK01000005">
    <property type="protein sequence ID" value="SPX41484.1"/>
    <property type="molecule type" value="Genomic_DNA"/>
</dbReference>
<reference evidence="1 2" key="1">
    <citation type="submission" date="2018-06" db="EMBL/GenBank/DDBJ databases">
        <authorList>
            <consortium name="Pathogen Informatics"/>
            <person name="Doyle S."/>
        </authorList>
    </citation>
    <scope>NUCLEOTIDE SEQUENCE [LARGE SCALE GENOMIC DNA]</scope>
    <source>
        <strain evidence="1 2">NCTC11872</strain>
    </source>
</reference>
<accession>A0A2X1PNG1</accession>
<dbReference type="AlphaFoldDB" id="A0A2X1PNG1"/>
<gene>
    <name evidence="1" type="primary">oxyR_3</name>
    <name evidence="1" type="ORF">NCTC11872_01093</name>
</gene>
<organism evidence="1 2">
    <name type="scientific">Haemophilus influenzae</name>
    <dbReference type="NCBI Taxonomy" id="727"/>
    <lineage>
        <taxon>Bacteria</taxon>
        <taxon>Pseudomonadati</taxon>
        <taxon>Pseudomonadota</taxon>
        <taxon>Gammaproteobacteria</taxon>
        <taxon>Pasteurellales</taxon>
        <taxon>Pasteurellaceae</taxon>
        <taxon>Haemophilus</taxon>
    </lineage>
</organism>
<keyword evidence="1" id="KW-0238">DNA-binding</keyword>
<sequence length="48" mass="5427">MKYIPCYSPEPSRTIALVYRPGSPLRNRYERVASAVSDEVKSILDGLK</sequence>
<proteinExistence type="predicted"/>
<evidence type="ECO:0000313" key="2">
    <source>
        <dbReference type="Proteomes" id="UP000249936"/>
    </source>
</evidence>